<dbReference type="Gene3D" id="1.10.10.10">
    <property type="entry name" value="Winged helix-like DNA-binding domain superfamily/Winged helix DNA-binding domain"/>
    <property type="match status" value="1"/>
</dbReference>
<dbReference type="InterPro" id="IPR000600">
    <property type="entry name" value="ROK"/>
</dbReference>
<evidence type="ECO:0000256" key="1">
    <source>
        <dbReference type="ARBA" id="ARBA00006479"/>
    </source>
</evidence>
<dbReference type="InterPro" id="IPR036388">
    <property type="entry name" value="WH-like_DNA-bd_sf"/>
</dbReference>
<reference evidence="3 4" key="1">
    <citation type="journal article" date="2016" name="Genome Announc.">
        <title>First Complete Genome Sequence of a Subdivision 6 Acidobacterium Strain.</title>
        <authorList>
            <person name="Huang S."/>
            <person name="Vieira S."/>
            <person name="Bunk B."/>
            <person name="Riedel T."/>
            <person name="Sproer C."/>
            <person name="Overmann J."/>
        </authorList>
    </citation>
    <scope>NUCLEOTIDE SEQUENCE [LARGE SCALE GENOMIC DNA]</scope>
    <source>
        <strain evidence="4">DSM 100886 HEG_-6_39</strain>
    </source>
</reference>
<name>A0A143PGW1_LUTPR</name>
<dbReference type="Gene3D" id="3.30.420.40">
    <property type="match status" value="2"/>
</dbReference>
<dbReference type="Proteomes" id="UP000076079">
    <property type="component" value="Chromosome"/>
</dbReference>
<accession>A0A143PGW1</accession>
<evidence type="ECO:0000313" key="3">
    <source>
        <dbReference type="EMBL" id="AMY07004.1"/>
    </source>
</evidence>
<dbReference type="SUPFAM" id="SSF53067">
    <property type="entry name" value="Actin-like ATPase domain"/>
    <property type="match status" value="1"/>
</dbReference>
<protein>
    <submittedName>
        <fullName evidence="3">N-acetylglucosamine repressor</fullName>
    </submittedName>
</protein>
<feature type="domain" description="HTH marR-type" evidence="2">
    <location>
        <begin position="25"/>
        <end position="68"/>
    </location>
</feature>
<dbReference type="Pfam" id="PF00480">
    <property type="entry name" value="ROK"/>
    <property type="match status" value="1"/>
</dbReference>
<keyword evidence="4" id="KW-1185">Reference proteome</keyword>
<dbReference type="PANTHER" id="PTHR18964">
    <property type="entry name" value="ROK (REPRESSOR, ORF, KINASE) FAMILY"/>
    <property type="match status" value="1"/>
</dbReference>
<dbReference type="PROSITE" id="PS01125">
    <property type="entry name" value="ROK"/>
    <property type="match status" value="1"/>
</dbReference>
<dbReference type="STRING" id="1855912.LuPra_00168"/>
<gene>
    <name evidence="3" type="primary">nagC</name>
    <name evidence="3" type="ORF">LuPra_00168</name>
</gene>
<dbReference type="SUPFAM" id="SSF46785">
    <property type="entry name" value="Winged helix' DNA-binding domain"/>
    <property type="match status" value="1"/>
</dbReference>
<dbReference type="PANTHER" id="PTHR18964:SF149">
    <property type="entry name" value="BIFUNCTIONAL UDP-N-ACETYLGLUCOSAMINE 2-EPIMERASE_N-ACETYLMANNOSAMINE KINASE"/>
    <property type="match status" value="1"/>
</dbReference>
<dbReference type="InterPro" id="IPR000835">
    <property type="entry name" value="HTH_MarR-typ"/>
</dbReference>
<dbReference type="EMBL" id="CP015136">
    <property type="protein sequence ID" value="AMY07004.1"/>
    <property type="molecule type" value="Genomic_DNA"/>
</dbReference>
<dbReference type="RefSeq" id="WP_110169014.1">
    <property type="nucleotide sequence ID" value="NZ_CP015136.1"/>
</dbReference>
<dbReference type="AlphaFoldDB" id="A0A143PGW1"/>
<dbReference type="InterPro" id="IPR036390">
    <property type="entry name" value="WH_DNA-bd_sf"/>
</dbReference>
<dbReference type="OrthoDB" id="9796533at2"/>
<dbReference type="Pfam" id="PF12802">
    <property type="entry name" value="MarR_2"/>
    <property type="match status" value="1"/>
</dbReference>
<reference evidence="4" key="2">
    <citation type="submission" date="2016-04" db="EMBL/GenBank/DDBJ databases">
        <title>First Complete Genome Sequence of a Subdivision 6 Acidobacterium.</title>
        <authorList>
            <person name="Huang S."/>
            <person name="Vieira S."/>
            <person name="Bunk B."/>
            <person name="Riedel T."/>
            <person name="Sproeer C."/>
            <person name="Overmann J."/>
        </authorList>
    </citation>
    <scope>NUCLEOTIDE SEQUENCE [LARGE SCALE GENOMIC DNA]</scope>
    <source>
        <strain evidence="4">DSM 100886 HEG_-6_39</strain>
    </source>
</reference>
<sequence>MRRINPDRFQVATRGTSREINSRIVLSLVRERQPISRADLARAMGVSRAAVTLIVNDLLAQRLVVEQPATKTMRGRRPLYLSINARRRSVAAVDIRATETFLQLMDLNGHPISPVVAVRSARDPKRLVATIARRVASLLAEFNDVGGCEGLGVIVPGMVERTTMRVLHAPTLGWRDVDIRDPLATATGLPVQIENSGRACALAQWWSLRERRSPVHGDLVFVSVSDGVGVGVVMGGEVLRGSHNIAGEFGHVPLSLDGPRCSCGANGCWEAYVSNLATLARYFGRPARYGPQPAEERPFSVSDLVVCARGGDVKALASLHATARYLGLGLASVINALNPGFVVIGGEITEAWDLIEGIVRSALGERALTPAAAATDIRTVAASEHPRLQGAAALVIAPSFAAPVVA</sequence>
<dbReference type="GO" id="GO:0003700">
    <property type="term" value="F:DNA-binding transcription factor activity"/>
    <property type="evidence" value="ECO:0007669"/>
    <property type="project" value="InterPro"/>
</dbReference>
<organism evidence="3 4">
    <name type="scientific">Luteitalea pratensis</name>
    <dbReference type="NCBI Taxonomy" id="1855912"/>
    <lineage>
        <taxon>Bacteria</taxon>
        <taxon>Pseudomonadati</taxon>
        <taxon>Acidobacteriota</taxon>
        <taxon>Vicinamibacteria</taxon>
        <taxon>Vicinamibacterales</taxon>
        <taxon>Vicinamibacteraceae</taxon>
        <taxon>Luteitalea</taxon>
    </lineage>
</organism>
<evidence type="ECO:0000259" key="2">
    <source>
        <dbReference type="Pfam" id="PF12802"/>
    </source>
</evidence>
<dbReference type="InterPro" id="IPR043129">
    <property type="entry name" value="ATPase_NBD"/>
</dbReference>
<comment type="similarity">
    <text evidence="1">Belongs to the ROK (NagC/XylR) family.</text>
</comment>
<dbReference type="KEGG" id="abac:LuPra_00168"/>
<proteinExistence type="inferred from homology"/>
<evidence type="ECO:0000313" key="4">
    <source>
        <dbReference type="Proteomes" id="UP000076079"/>
    </source>
</evidence>
<dbReference type="InterPro" id="IPR049874">
    <property type="entry name" value="ROK_cs"/>
</dbReference>